<gene>
    <name evidence="2" type="ORF">BASA50_000009</name>
</gene>
<reference evidence="2 3" key="1">
    <citation type="submission" date="2021-02" db="EMBL/GenBank/DDBJ databases">
        <title>Variation within the Batrachochytrium salamandrivorans European outbreak.</title>
        <authorList>
            <person name="Kelly M."/>
            <person name="Pasmans F."/>
            <person name="Shea T.P."/>
            <person name="Munoz J.F."/>
            <person name="Carranza S."/>
            <person name="Cuomo C.A."/>
            <person name="Martel A."/>
        </authorList>
    </citation>
    <scope>NUCLEOTIDE SEQUENCE [LARGE SCALE GENOMIC DNA]</scope>
    <source>
        <strain evidence="2 3">AMFP18/2</strain>
    </source>
</reference>
<feature type="region of interest" description="Disordered" evidence="1">
    <location>
        <begin position="1"/>
        <end position="24"/>
    </location>
</feature>
<evidence type="ECO:0000313" key="3">
    <source>
        <dbReference type="Proteomes" id="UP001648503"/>
    </source>
</evidence>
<dbReference type="EMBL" id="JAFCIX010000569">
    <property type="protein sequence ID" value="KAH6586959.1"/>
    <property type="molecule type" value="Genomic_DNA"/>
</dbReference>
<dbReference type="Proteomes" id="UP001648503">
    <property type="component" value="Unassembled WGS sequence"/>
</dbReference>
<comment type="caution">
    <text evidence="2">The sequence shown here is derived from an EMBL/GenBank/DDBJ whole genome shotgun (WGS) entry which is preliminary data.</text>
</comment>
<protein>
    <submittedName>
        <fullName evidence="2">Uncharacterized protein</fullName>
    </submittedName>
</protein>
<feature type="compositionally biased region" description="Basic and acidic residues" evidence="1">
    <location>
        <begin position="7"/>
        <end position="16"/>
    </location>
</feature>
<organism evidence="2 3">
    <name type="scientific">Batrachochytrium salamandrivorans</name>
    <dbReference type="NCBI Taxonomy" id="1357716"/>
    <lineage>
        <taxon>Eukaryota</taxon>
        <taxon>Fungi</taxon>
        <taxon>Fungi incertae sedis</taxon>
        <taxon>Chytridiomycota</taxon>
        <taxon>Chytridiomycota incertae sedis</taxon>
        <taxon>Chytridiomycetes</taxon>
        <taxon>Rhizophydiales</taxon>
        <taxon>Rhizophydiales incertae sedis</taxon>
        <taxon>Batrachochytrium</taxon>
    </lineage>
</organism>
<evidence type="ECO:0000313" key="2">
    <source>
        <dbReference type="EMBL" id="KAH6586959.1"/>
    </source>
</evidence>
<name>A0ABQ8EUZ0_9FUNG</name>
<sequence>MNNRKAKLSEHQDSTDMTHGPFKGSSRNPLLLDHFLAAPSASLASPLQRKGALTKTRGAFHYSLAVQSGIKRYPFSRRTKPVNLAHKQPTHVLHTPPALAANSLQPTPLQATPLSCAMDILGQASPPLPTFGVPLNFSPVAPCSLKPQLQTPESKSDSMKLHEVIEHANQKNQAQAIDKLSNRVNVLEKAIFSTSKSIKKPSTSAIADGVCHLGSCNYLAREQKGPLNNVSHRSAKLSMI</sequence>
<keyword evidence="3" id="KW-1185">Reference proteome</keyword>
<proteinExistence type="predicted"/>
<accession>A0ABQ8EUZ0</accession>
<evidence type="ECO:0000256" key="1">
    <source>
        <dbReference type="SAM" id="MobiDB-lite"/>
    </source>
</evidence>